<evidence type="ECO:0000313" key="2">
    <source>
        <dbReference type="Proteomes" id="UP000195755"/>
    </source>
</evidence>
<evidence type="ECO:0000313" key="1">
    <source>
        <dbReference type="EMBL" id="ARZ65709.1"/>
    </source>
</evidence>
<name>A0A1Z2KUK1_9ACTN</name>
<accession>A0A1Z2KUK1</accession>
<gene>
    <name evidence="1" type="ORF">SMD11_0041</name>
</gene>
<sequence length="157" mass="17037">MHTNGFEGRQLDFWDRQTGGDGNTGFELGLGTANSGQNNGWLYASQGWAREGTWAAINGTSANSVCSARVHARPFQDLEFALRIWDARGNKLADATTWLTANGRYQAVSTATWSPWGYTNVFAEAVIGSYGAAKTVRVDDLTVQCGTDSSPQRASRH</sequence>
<organism evidence="1 2">
    <name type="scientific">Streptomyces albireticuli</name>
    <dbReference type="NCBI Taxonomy" id="1940"/>
    <lineage>
        <taxon>Bacteria</taxon>
        <taxon>Bacillati</taxon>
        <taxon>Actinomycetota</taxon>
        <taxon>Actinomycetes</taxon>
        <taxon>Kitasatosporales</taxon>
        <taxon>Streptomycetaceae</taxon>
        <taxon>Streptomyces</taxon>
    </lineage>
</organism>
<dbReference type="KEGG" id="salj:SMD11_0041"/>
<protein>
    <submittedName>
        <fullName evidence="1">Uncharacterized protein</fullName>
    </submittedName>
</protein>
<dbReference type="AlphaFoldDB" id="A0A1Z2KUK1"/>
<reference evidence="1 2" key="1">
    <citation type="submission" date="2017-06" db="EMBL/GenBank/DDBJ databases">
        <title>Streptomyces albireticuli Genome sequencing and assembly.</title>
        <authorList>
            <person name="Wang Y."/>
            <person name="Du B."/>
            <person name="Ding Y."/>
            <person name="Liu H."/>
            <person name="Hou Q."/>
            <person name="Liu K."/>
            <person name="Yao L."/>
            <person name="Wang C."/>
        </authorList>
    </citation>
    <scope>NUCLEOTIDE SEQUENCE [LARGE SCALE GENOMIC DNA]</scope>
    <source>
        <strain evidence="1 2">MDJK11</strain>
    </source>
</reference>
<dbReference type="EMBL" id="CP021744">
    <property type="protein sequence ID" value="ARZ65709.1"/>
    <property type="molecule type" value="Genomic_DNA"/>
</dbReference>
<dbReference type="Proteomes" id="UP000195755">
    <property type="component" value="Chromosome"/>
</dbReference>
<proteinExistence type="predicted"/>